<keyword evidence="2" id="KW-0472">Membrane</keyword>
<evidence type="ECO:0000256" key="2">
    <source>
        <dbReference type="SAM" id="Phobius"/>
    </source>
</evidence>
<dbReference type="AlphaFoldDB" id="A0AAV5BYG0"/>
<dbReference type="Pfam" id="PF06376">
    <property type="entry name" value="AGP"/>
    <property type="match status" value="1"/>
</dbReference>
<dbReference type="Proteomes" id="UP001054889">
    <property type="component" value="Unassembled WGS sequence"/>
</dbReference>
<organism evidence="3 4">
    <name type="scientific">Eleusine coracana subsp. coracana</name>
    <dbReference type="NCBI Taxonomy" id="191504"/>
    <lineage>
        <taxon>Eukaryota</taxon>
        <taxon>Viridiplantae</taxon>
        <taxon>Streptophyta</taxon>
        <taxon>Embryophyta</taxon>
        <taxon>Tracheophyta</taxon>
        <taxon>Spermatophyta</taxon>
        <taxon>Magnoliopsida</taxon>
        <taxon>Liliopsida</taxon>
        <taxon>Poales</taxon>
        <taxon>Poaceae</taxon>
        <taxon>PACMAD clade</taxon>
        <taxon>Chloridoideae</taxon>
        <taxon>Cynodonteae</taxon>
        <taxon>Eleusininae</taxon>
        <taxon>Eleusine</taxon>
    </lineage>
</organism>
<protein>
    <submittedName>
        <fullName evidence="3">Uncharacterized protein</fullName>
    </submittedName>
</protein>
<proteinExistence type="predicted"/>
<evidence type="ECO:0000256" key="1">
    <source>
        <dbReference type="SAM" id="MobiDB-lite"/>
    </source>
</evidence>
<keyword evidence="2" id="KW-0812">Transmembrane</keyword>
<reference evidence="3" key="1">
    <citation type="journal article" date="2018" name="DNA Res.">
        <title>Multiple hybrid de novo genome assembly of finger millet, an orphan allotetraploid crop.</title>
        <authorList>
            <person name="Hatakeyama M."/>
            <person name="Aluri S."/>
            <person name="Balachadran M.T."/>
            <person name="Sivarajan S.R."/>
            <person name="Patrignani A."/>
            <person name="Gruter S."/>
            <person name="Poveda L."/>
            <person name="Shimizu-Inatsugi R."/>
            <person name="Baeten J."/>
            <person name="Francoijs K.J."/>
            <person name="Nataraja K.N."/>
            <person name="Reddy Y.A.N."/>
            <person name="Phadnis S."/>
            <person name="Ravikumar R.L."/>
            <person name="Schlapbach R."/>
            <person name="Sreeman S.M."/>
            <person name="Shimizu K.K."/>
        </authorList>
    </citation>
    <scope>NUCLEOTIDE SEQUENCE</scope>
</reference>
<feature type="compositionally biased region" description="Polar residues" evidence="1">
    <location>
        <begin position="57"/>
        <end position="70"/>
    </location>
</feature>
<gene>
    <name evidence="3" type="primary">ga06876</name>
    <name evidence="3" type="ORF">PR202_ga06876</name>
</gene>
<feature type="region of interest" description="Disordered" evidence="1">
    <location>
        <begin position="54"/>
        <end position="91"/>
    </location>
</feature>
<reference evidence="3" key="2">
    <citation type="submission" date="2021-12" db="EMBL/GenBank/DDBJ databases">
        <title>Resequencing data analysis of finger millet.</title>
        <authorList>
            <person name="Hatakeyama M."/>
            <person name="Aluri S."/>
            <person name="Balachadran M.T."/>
            <person name="Sivarajan S.R."/>
            <person name="Poveda L."/>
            <person name="Shimizu-Inatsugi R."/>
            <person name="Schlapbach R."/>
            <person name="Sreeman S.M."/>
            <person name="Shimizu K.K."/>
        </authorList>
    </citation>
    <scope>NUCLEOTIDE SEQUENCE</scope>
</reference>
<keyword evidence="2" id="KW-1133">Transmembrane helix</keyword>
<keyword evidence="4" id="KW-1185">Reference proteome</keyword>
<comment type="caution">
    <text evidence="3">The sequence shown here is derived from an EMBL/GenBank/DDBJ whole genome shotgun (WGS) entry which is preliminary data.</text>
</comment>
<sequence>MTHETDTRREFYDTWAGLTGSEAETRPGLCRINDSVSCRVVPSRPAGQSWRLPARTAGTTAALSPHSPNHFQPFPPRASLTGTSLERPNLPWHTQSNPSIVGFFLLLCPLHRRTLQRLVREFNKVVVGVAMASGRSSAADETVAPARGRRWIDRQAVDRGIAYALMVAALVATYALH</sequence>
<dbReference type="InterPro" id="IPR009424">
    <property type="entry name" value="AGP16/20/22/41"/>
</dbReference>
<feature type="compositionally biased region" description="Polar residues" evidence="1">
    <location>
        <begin position="80"/>
        <end position="91"/>
    </location>
</feature>
<name>A0AAV5BYG0_ELECO</name>
<dbReference type="EMBL" id="BQKI01000003">
    <property type="protein sequence ID" value="GJM90578.1"/>
    <property type="molecule type" value="Genomic_DNA"/>
</dbReference>
<evidence type="ECO:0000313" key="4">
    <source>
        <dbReference type="Proteomes" id="UP001054889"/>
    </source>
</evidence>
<evidence type="ECO:0000313" key="3">
    <source>
        <dbReference type="EMBL" id="GJM90578.1"/>
    </source>
</evidence>
<accession>A0AAV5BYG0</accession>
<feature type="transmembrane region" description="Helical" evidence="2">
    <location>
        <begin position="156"/>
        <end position="176"/>
    </location>
</feature>